<dbReference type="Proteomes" id="UP000595220">
    <property type="component" value="Chromosome"/>
</dbReference>
<protein>
    <submittedName>
        <fullName evidence="1">Uncharacterized protein</fullName>
    </submittedName>
</protein>
<evidence type="ECO:0000313" key="2">
    <source>
        <dbReference type="Proteomes" id="UP000595220"/>
    </source>
</evidence>
<gene>
    <name evidence="1" type="ORF">I6H42_04765</name>
</gene>
<keyword evidence="2" id="KW-1185">Reference proteome</keyword>
<dbReference type="EMBL" id="CP066065">
    <property type="protein sequence ID" value="QQC43134.1"/>
    <property type="molecule type" value="Genomic_DNA"/>
</dbReference>
<dbReference type="AlphaFoldDB" id="A0AAQ0BV96"/>
<sequence length="153" mass="17218">MSAEHLLAALGNLACALSIPIPTDQELATLEACAAAYPRSMAADHPEDAEAINDIHEITDAIREATRIRRINRERNEQDFRFLCALTTGTPIDELPPLAEDRIPIDISLSCGFELHQEGWRNPFKDMNRELLEELQRQYLQRYPPGDPNSPLA</sequence>
<name>A0AAQ0BV96_9ACTO</name>
<proteinExistence type="predicted"/>
<evidence type="ECO:0000313" key="1">
    <source>
        <dbReference type="EMBL" id="QQC43134.1"/>
    </source>
</evidence>
<dbReference type="KEGG" id="amy:ADJ76_01675"/>
<reference evidence="1 2" key="1">
    <citation type="submission" date="2020-12" db="EMBL/GenBank/DDBJ databases">
        <title>FDA dAtabase for Regulatory Grade micrObial Sequences (FDA-ARGOS): Supporting development and validation of Infectious Disease Dx tests.</title>
        <authorList>
            <person name="Sproer C."/>
            <person name="Gronow S."/>
            <person name="Severitt S."/>
            <person name="Schroder I."/>
            <person name="Tallon L."/>
            <person name="Sadzewicz L."/>
            <person name="Zhao X."/>
            <person name="Boylan J."/>
            <person name="Ott S."/>
            <person name="Bowen H."/>
            <person name="Vavikolanu K."/>
            <person name="Mehta A."/>
            <person name="Aluvathingal J."/>
            <person name="Nadendla S."/>
            <person name="Lowell S."/>
            <person name="Myers T."/>
            <person name="Yan Y."/>
            <person name="Sichtig H."/>
        </authorList>
    </citation>
    <scope>NUCLEOTIDE SEQUENCE [LARGE SCALE GENOMIC DNA]</scope>
    <source>
        <strain evidence="1 2">FDAARGOS_985</strain>
    </source>
</reference>
<organism evidence="1 2">
    <name type="scientific">Schaalia meyeri</name>
    <dbReference type="NCBI Taxonomy" id="52773"/>
    <lineage>
        <taxon>Bacteria</taxon>
        <taxon>Bacillati</taxon>
        <taxon>Actinomycetota</taxon>
        <taxon>Actinomycetes</taxon>
        <taxon>Actinomycetales</taxon>
        <taxon>Actinomycetaceae</taxon>
        <taxon>Schaalia</taxon>
    </lineage>
</organism>
<accession>A0AAQ0BV96</accession>
<dbReference type="RefSeq" id="WP_050694517.1">
    <property type="nucleotide sequence ID" value="NZ_CP012072.1"/>
</dbReference>